<name>A0ABT5YUX1_9ACTN</name>
<dbReference type="SUPFAM" id="SSF51011">
    <property type="entry name" value="Glycosyl hydrolase domain"/>
    <property type="match status" value="1"/>
</dbReference>
<evidence type="ECO:0000256" key="5">
    <source>
        <dbReference type="SAM" id="SignalP"/>
    </source>
</evidence>
<dbReference type="InterPro" id="IPR033453">
    <property type="entry name" value="Glyco_hydro_30_TIM-barrel"/>
</dbReference>
<dbReference type="Gene3D" id="2.60.40.1180">
    <property type="entry name" value="Golgi alpha-mannosidase II"/>
    <property type="match status" value="1"/>
</dbReference>
<keyword evidence="4" id="KW-0326">Glycosidase</keyword>
<dbReference type="InterPro" id="IPR013780">
    <property type="entry name" value="Glyco_hydro_b"/>
</dbReference>
<organism evidence="8 9">
    <name type="scientific">Streptantibioticus ferralitis</name>
    <dbReference type="NCBI Taxonomy" id="236510"/>
    <lineage>
        <taxon>Bacteria</taxon>
        <taxon>Bacillati</taxon>
        <taxon>Actinomycetota</taxon>
        <taxon>Actinomycetes</taxon>
        <taxon>Kitasatosporales</taxon>
        <taxon>Streptomycetaceae</taxon>
        <taxon>Streptantibioticus</taxon>
    </lineage>
</organism>
<reference evidence="8 9" key="1">
    <citation type="submission" date="2023-03" db="EMBL/GenBank/DDBJ databases">
        <title>Draft genome sequence of type strain Streptomyces ferralitis JCM 14344.</title>
        <authorList>
            <person name="Klaysubun C."/>
            <person name="Duangmal K."/>
        </authorList>
    </citation>
    <scope>NUCLEOTIDE SEQUENCE [LARGE SCALE GENOMIC DNA]</scope>
    <source>
        <strain evidence="8 9">JCM 14344</strain>
    </source>
</reference>
<keyword evidence="3 4" id="KW-0378">Hydrolase</keyword>
<accession>A0ABT5YUX1</accession>
<keyword evidence="9" id="KW-1185">Reference proteome</keyword>
<dbReference type="Gene3D" id="3.20.20.80">
    <property type="entry name" value="Glycosidases"/>
    <property type="match status" value="1"/>
</dbReference>
<dbReference type="InterPro" id="IPR017853">
    <property type="entry name" value="GH"/>
</dbReference>
<comment type="caution">
    <text evidence="8">The sequence shown here is derived from an EMBL/GenBank/DDBJ whole genome shotgun (WGS) entry which is preliminary data.</text>
</comment>
<evidence type="ECO:0000256" key="1">
    <source>
        <dbReference type="ARBA" id="ARBA00005382"/>
    </source>
</evidence>
<dbReference type="EMBL" id="JARHTQ010000002">
    <property type="protein sequence ID" value="MDF2255182.1"/>
    <property type="molecule type" value="Genomic_DNA"/>
</dbReference>
<dbReference type="Pfam" id="PF02055">
    <property type="entry name" value="Glyco_hydro_30"/>
    <property type="match status" value="1"/>
</dbReference>
<feature type="chain" id="PRO_5046508245" evidence="5">
    <location>
        <begin position="33"/>
        <end position="495"/>
    </location>
</feature>
<evidence type="ECO:0000256" key="2">
    <source>
        <dbReference type="ARBA" id="ARBA00022729"/>
    </source>
</evidence>
<evidence type="ECO:0000259" key="6">
    <source>
        <dbReference type="Pfam" id="PF02055"/>
    </source>
</evidence>
<gene>
    <name evidence="8" type="ORF">P2L57_05415</name>
</gene>
<dbReference type="PANTHER" id="PTHR11069">
    <property type="entry name" value="GLUCOSYLCERAMIDASE"/>
    <property type="match status" value="1"/>
</dbReference>
<comment type="similarity">
    <text evidence="1 4">Belongs to the glycosyl hydrolase 30 family.</text>
</comment>
<feature type="domain" description="Glycosyl hydrolase family 30 beta sandwich" evidence="7">
    <location>
        <begin position="433"/>
        <end position="492"/>
    </location>
</feature>
<dbReference type="Pfam" id="PF17189">
    <property type="entry name" value="Glyco_hydro_30C"/>
    <property type="match status" value="1"/>
</dbReference>
<dbReference type="GO" id="GO:0016787">
    <property type="term" value="F:hydrolase activity"/>
    <property type="evidence" value="ECO:0007669"/>
    <property type="project" value="UniProtKB-KW"/>
</dbReference>
<dbReference type="PANTHER" id="PTHR11069:SF23">
    <property type="entry name" value="LYSOSOMAL ACID GLUCOSYLCERAMIDASE"/>
    <property type="match status" value="1"/>
</dbReference>
<feature type="signal peptide" evidence="5">
    <location>
        <begin position="1"/>
        <end position="32"/>
    </location>
</feature>
<dbReference type="InterPro" id="IPR006311">
    <property type="entry name" value="TAT_signal"/>
</dbReference>
<dbReference type="SUPFAM" id="SSF51445">
    <property type="entry name" value="(Trans)glycosidases"/>
    <property type="match status" value="1"/>
</dbReference>
<evidence type="ECO:0000256" key="4">
    <source>
        <dbReference type="RuleBase" id="RU361188"/>
    </source>
</evidence>
<evidence type="ECO:0000259" key="7">
    <source>
        <dbReference type="Pfam" id="PF17189"/>
    </source>
</evidence>
<protein>
    <submittedName>
        <fullName evidence="8">Glycoside hydrolase family 30 beta sandwich domain-containing protein</fullName>
    </submittedName>
</protein>
<evidence type="ECO:0000313" key="8">
    <source>
        <dbReference type="EMBL" id="MDF2255182.1"/>
    </source>
</evidence>
<sequence length="495" mass="53342">MATSPHNRPRHPRRLLAALASAAALAAGFLFAGPTTAHATGEQVNIWLTTTSDSGGRSVTRGLQQQAPVAFAPGTGGNGQTVSIDDGAKYQQFTGAGASFTDTAAWLMNSSGALSASTRDDVMHKLFDPGSGIGLDFLRNPMGASDLARYNYTFDDMPSGQTDPNLNHFSIGHDLADVLPLTKQAQALNPDVKVLATPWTAPAWMKDNDAIDQGWLQAKYYAAYAQYFVKYIQAYQAQGVHIDYVTPQNEPTCCSGYPSMQWNGSGLHYFTGTDLLPALHAAGLNTKVLALDWNWDSYGSYGAPTVDDSAIRDDPLFGGLAWHGYGGDVSEQSTVHNQYPGTDAYDTEHSGGTWIANQQQEDMNNIIDYTRNWGKSVVKWSLAVDQNMGPHNGGCGTCTGLITVHNGDGRSGQVDYNIEYYDMGQLTKFVHPGAYRIDSTANSAVPNVAWLNPDGSKALIAYNSSGSDQPVTVNWGGQTFTYTLPAQTSATFTWR</sequence>
<evidence type="ECO:0000313" key="9">
    <source>
        <dbReference type="Proteomes" id="UP001220022"/>
    </source>
</evidence>
<keyword evidence="2 5" id="KW-0732">Signal</keyword>
<dbReference type="PROSITE" id="PS51318">
    <property type="entry name" value="TAT"/>
    <property type="match status" value="1"/>
</dbReference>
<feature type="domain" description="Glycosyl hydrolase family 30 TIM-barrel" evidence="6">
    <location>
        <begin position="95"/>
        <end position="390"/>
    </location>
</feature>
<dbReference type="Proteomes" id="UP001220022">
    <property type="component" value="Unassembled WGS sequence"/>
</dbReference>
<dbReference type="InterPro" id="IPR001139">
    <property type="entry name" value="Glyco_hydro_30"/>
</dbReference>
<proteinExistence type="inferred from homology"/>
<evidence type="ECO:0000256" key="3">
    <source>
        <dbReference type="ARBA" id="ARBA00022801"/>
    </source>
</evidence>
<dbReference type="InterPro" id="IPR033452">
    <property type="entry name" value="GH30_C"/>
</dbReference>